<keyword evidence="3 5" id="KW-0238">DNA-binding</keyword>
<dbReference type="InterPro" id="IPR050109">
    <property type="entry name" value="HTH-type_TetR-like_transc_reg"/>
</dbReference>
<dbReference type="Pfam" id="PF00440">
    <property type="entry name" value="TetR_N"/>
    <property type="match status" value="1"/>
</dbReference>
<dbReference type="GO" id="GO:0000976">
    <property type="term" value="F:transcription cis-regulatory region binding"/>
    <property type="evidence" value="ECO:0007669"/>
    <property type="project" value="TreeGrafter"/>
</dbReference>
<dbReference type="InterPro" id="IPR004111">
    <property type="entry name" value="Repressor_TetR_C"/>
</dbReference>
<dbReference type="GO" id="GO:0003700">
    <property type="term" value="F:DNA-binding transcription factor activity"/>
    <property type="evidence" value="ECO:0007669"/>
    <property type="project" value="TreeGrafter"/>
</dbReference>
<dbReference type="GO" id="GO:0046677">
    <property type="term" value="P:response to antibiotic"/>
    <property type="evidence" value="ECO:0007669"/>
    <property type="project" value="InterPro"/>
</dbReference>
<evidence type="ECO:0000256" key="6">
    <source>
        <dbReference type="SAM" id="MobiDB-lite"/>
    </source>
</evidence>
<evidence type="ECO:0000259" key="7">
    <source>
        <dbReference type="PROSITE" id="PS50977"/>
    </source>
</evidence>
<name>A0A2W2C9F3_9ACTN</name>
<dbReference type="Pfam" id="PF02909">
    <property type="entry name" value="TetR_C_1"/>
    <property type="match status" value="1"/>
</dbReference>
<evidence type="ECO:0000313" key="9">
    <source>
        <dbReference type="Proteomes" id="UP000248764"/>
    </source>
</evidence>
<keyword evidence="2" id="KW-0805">Transcription regulation</keyword>
<dbReference type="PRINTS" id="PR00400">
    <property type="entry name" value="TETREPRESSOR"/>
</dbReference>
<dbReference type="Proteomes" id="UP000248764">
    <property type="component" value="Unassembled WGS sequence"/>
</dbReference>
<dbReference type="InterPro" id="IPR009057">
    <property type="entry name" value="Homeodomain-like_sf"/>
</dbReference>
<reference evidence="8 9" key="1">
    <citation type="submission" date="2018-01" db="EMBL/GenBank/DDBJ databases">
        <title>Draft genome sequence of Jiangella sp. GTF31.</title>
        <authorList>
            <person name="Sahin N."/>
            <person name="Ay H."/>
            <person name="Saygin H."/>
        </authorList>
    </citation>
    <scope>NUCLEOTIDE SEQUENCE [LARGE SCALE GENOMIC DNA]</scope>
    <source>
        <strain evidence="8 9">GTF31</strain>
    </source>
</reference>
<dbReference type="EMBL" id="POTW01000013">
    <property type="protein sequence ID" value="PZF84739.1"/>
    <property type="molecule type" value="Genomic_DNA"/>
</dbReference>
<evidence type="ECO:0000256" key="1">
    <source>
        <dbReference type="ARBA" id="ARBA00022491"/>
    </source>
</evidence>
<dbReference type="SUPFAM" id="SSF48498">
    <property type="entry name" value="Tetracyclin repressor-like, C-terminal domain"/>
    <property type="match status" value="1"/>
</dbReference>
<protein>
    <recommendedName>
        <fullName evidence="7">HTH tetR-type domain-containing protein</fullName>
    </recommendedName>
</protein>
<feature type="domain" description="HTH tetR-type" evidence="7">
    <location>
        <begin position="33"/>
        <end position="93"/>
    </location>
</feature>
<dbReference type="InterPro" id="IPR001647">
    <property type="entry name" value="HTH_TetR"/>
</dbReference>
<proteinExistence type="predicted"/>
<keyword evidence="1" id="KW-0678">Repressor</keyword>
<sequence length="257" mass="28894">MAGWMVVSDESRDPVSSSRTSRTVKRRRAPRGTLNPEVIVRAAIDVIGADGLEAMTTRRLADDLGVRPMALYTHFRDKEAILRAVAAEMFGRFEPPEQTGSDLEQLRDIMRAYFRMFVEHPALLQLEKAGFGDDINPAEARLTEAIYGCMRRLRFDHHTAVGLVATFMRLILGSAYVYPTRRLWDEEPDHWERVRLRWLTLPADAYPAMHELASHDFPAFSQHEAFEFGLHALLYTVAMAAGLEPLPGGSLGVPSDG</sequence>
<evidence type="ECO:0000313" key="8">
    <source>
        <dbReference type="EMBL" id="PZF84739.1"/>
    </source>
</evidence>
<keyword evidence="4" id="KW-0804">Transcription</keyword>
<gene>
    <name evidence="8" type="ORF">C1I92_07685</name>
</gene>
<keyword evidence="9" id="KW-1185">Reference proteome</keyword>
<organism evidence="8 9">
    <name type="scientific">Jiangella anatolica</name>
    <dbReference type="NCBI Taxonomy" id="2670374"/>
    <lineage>
        <taxon>Bacteria</taxon>
        <taxon>Bacillati</taxon>
        <taxon>Actinomycetota</taxon>
        <taxon>Actinomycetes</taxon>
        <taxon>Jiangellales</taxon>
        <taxon>Jiangellaceae</taxon>
        <taxon>Jiangella</taxon>
    </lineage>
</organism>
<comment type="caution">
    <text evidence="8">The sequence shown here is derived from an EMBL/GenBank/DDBJ whole genome shotgun (WGS) entry which is preliminary data.</text>
</comment>
<feature type="region of interest" description="Disordered" evidence="6">
    <location>
        <begin position="1"/>
        <end position="30"/>
    </location>
</feature>
<dbReference type="AlphaFoldDB" id="A0A2W2C9F3"/>
<dbReference type="PROSITE" id="PS50977">
    <property type="entry name" value="HTH_TETR_2"/>
    <property type="match status" value="1"/>
</dbReference>
<dbReference type="InterPro" id="IPR003012">
    <property type="entry name" value="Tet_transcr_reg_TetR"/>
</dbReference>
<dbReference type="PRINTS" id="PR00455">
    <property type="entry name" value="HTHTETR"/>
</dbReference>
<dbReference type="PANTHER" id="PTHR30055:SF151">
    <property type="entry name" value="TRANSCRIPTIONAL REGULATORY PROTEIN"/>
    <property type="match status" value="1"/>
</dbReference>
<dbReference type="InterPro" id="IPR036271">
    <property type="entry name" value="Tet_transcr_reg_TetR-rel_C_sf"/>
</dbReference>
<feature type="DNA-binding region" description="H-T-H motif" evidence="5">
    <location>
        <begin position="56"/>
        <end position="75"/>
    </location>
</feature>
<dbReference type="PANTHER" id="PTHR30055">
    <property type="entry name" value="HTH-TYPE TRANSCRIPTIONAL REGULATOR RUTR"/>
    <property type="match status" value="1"/>
</dbReference>
<dbReference type="GO" id="GO:0045892">
    <property type="term" value="P:negative regulation of DNA-templated transcription"/>
    <property type="evidence" value="ECO:0007669"/>
    <property type="project" value="InterPro"/>
</dbReference>
<evidence type="ECO:0000256" key="4">
    <source>
        <dbReference type="ARBA" id="ARBA00023163"/>
    </source>
</evidence>
<evidence type="ECO:0000256" key="3">
    <source>
        <dbReference type="ARBA" id="ARBA00023125"/>
    </source>
</evidence>
<dbReference type="Gene3D" id="1.10.357.10">
    <property type="entry name" value="Tetracycline Repressor, domain 2"/>
    <property type="match status" value="1"/>
</dbReference>
<evidence type="ECO:0000256" key="5">
    <source>
        <dbReference type="PROSITE-ProRule" id="PRU00335"/>
    </source>
</evidence>
<accession>A0A2W2C9F3</accession>
<evidence type="ECO:0000256" key="2">
    <source>
        <dbReference type="ARBA" id="ARBA00023015"/>
    </source>
</evidence>
<dbReference type="SUPFAM" id="SSF46689">
    <property type="entry name" value="Homeodomain-like"/>
    <property type="match status" value="1"/>
</dbReference>